<organism evidence="7 8">
    <name type="scientific">Coprococcus eutactus</name>
    <dbReference type="NCBI Taxonomy" id="33043"/>
    <lineage>
        <taxon>Bacteria</taxon>
        <taxon>Bacillati</taxon>
        <taxon>Bacillota</taxon>
        <taxon>Clostridia</taxon>
        <taxon>Lachnospirales</taxon>
        <taxon>Lachnospiraceae</taxon>
        <taxon>Coprococcus</taxon>
    </lineage>
</organism>
<comment type="subcellular location">
    <subcellularLocation>
        <location evidence="1 6">Cell membrane</location>
        <topology evidence="1 6">Multi-pass membrane protein</topology>
    </subcellularLocation>
</comment>
<protein>
    <recommendedName>
        <fullName evidence="6">Phosphatidylglycerol lysyltransferase</fullName>
        <ecNumber evidence="6">2.3.2.3</ecNumber>
    </recommendedName>
    <alternativeName>
        <fullName evidence="6">Lysylphosphatidylglycerol synthase</fullName>
    </alternativeName>
</protein>
<dbReference type="AlphaFoldDB" id="A0AAI9NZJ7"/>
<dbReference type="EMBL" id="BLYL01000016">
    <property type="protein sequence ID" value="GFO95299.1"/>
    <property type="molecule type" value="Genomic_DNA"/>
</dbReference>
<dbReference type="InterPro" id="IPR022791">
    <property type="entry name" value="L-PG_synthase/AglD"/>
</dbReference>
<dbReference type="Proteomes" id="UP000660047">
    <property type="component" value="Unassembled WGS sequence"/>
</dbReference>
<evidence type="ECO:0000313" key="8">
    <source>
        <dbReference type="Proteomes" id="UP000660047"/>
    </source>
</evidence>
<keyword evidence="6" id="KW-0443">Lipid metabolism</keyword>
<keyword evidence="5 6" id="KW-0472">Membrane</keyword>
<evidence type="ECO:0000256" key="2">
    <source>
        <dbReference type="ARBA" id="ARBA00022475"/>
    </source>
</evidence>
<comment type="caution">
    <text evidence="7">The sequence shown here is derived from an EMBL/GenBank/DDBJ whole genome shotgun (WGS) entry which is preliminary data.</text>
</comment>
<dbReference type="PANTHER" id="PTHR39087:SF2">
    <property type="entry name" value="UPF0104 MEMBRANE PROTEIN MJ1595"/>
    <property type="match status" value="1"/>
</dbReference>
<sequence>MPVHLRWWADWDKTDLNELILGEKGYKTMKKLSDRQKTLIKWLCVLALVGLIIYVFRDMAGPIMSQLVKTSPVVVAAILGATLLYGVIESCITFILMRQVENNMTFFDANIMTYFVSFYRVSTLGSGTIVASTLFMKHCGIQPSKALGLYSIDYAIHKMTICVMAVALFLANREYMLGVFGKYSSYVVLGVIATILITMAIVLFACWPPFHRFLRWLLEKADALFKGRFAKQIDSLSGQTAMMEDATRVVLKKPWLIVVVMLLDICKFACWFAIPYIVCHNLCDMNIVTSIGITAMSVMLAAVIPMPGGIGSSELVMTAIYSGLVGSAAAGAMALLYRFATFMFPFIIGAFTAIFFKRFKRYKAAQNEKQGIPDGDSMADTDS</sequence>
<keyword evidence="4 6" id="KW-1133">Transmembrane helix</keyword>
<feature type="transmembrane region" description="Helical" evidence="6">
    <location>
        <begin position="39"/>
        <end position="60"/>
    </location>
</feature>
<evidence type="ECO:0000256" key="1">
    <source>
        <dbReference type="ARBA" id="ARBA00004651"/>
    </source>
</evidence>
<comment type="catalytic activity">
    <reaction evidence="6">
        <text>L-lysyl-tRNA(Lys) + a 1,2-diacyl-sn-glycero-3-phospho-(1'-sn-glycerol) = a 1,2-diacyl-sn-glycero-3-phospho-1'-(3'-O-L-lysyl)-sn-glycerol + tRNA(Lys)</text>
        <dbReference type="Rhea" id="RHEA:10668"/>
        <dbReference type="Rhea" id="RHEA-COMP:9696"/>
        <dbReference type="Rhea" id="RHEA-COMP:9697"/>
        <dbReference type="ChEBI" id="CHEBI:64716"/>
        <dbReference type="ChEBI" id="CHEBI:75792"/>
        <dbReference type="ChEBI" id="CHEBI:78442"/>
        <dbReference type="ChEBI" id="CHEBI:78529"/>
        <dbReference type="EC" id="2.3.2.3"/>
    </reaction>
</comment>
<evidence type="ECO:0000256" key="4">
    <source>
        <dbReference type="ARBA" id="ARBA00022989"/>
    </source>
</evidence>
<feature type="transmembrane region" description="Helical" evidence="6">
    <location>
        <begin position="342"/>
        <end position="359"/>
    </location>
</feature>
<keyword evidence="6" id="KW-0808">Transferase</keyword>
<accession>A0AAI9NZJ7</accession>
<keyword evidence="2" id="KW-1003">Cell membrane</keyword>
<keyword evidence="3 6" id="KW-0812">Transmembrane</keyword>
<comment type="similarity">
    <text evidence="6">Belongs to the LPG synthase family.</text>
</comment>
<evidence type="ECO:0000256" key="3">
    <source>
        <dbReference type="ARBA" id="ARBA00022692"/>
    </source>
</evidence>
<proteinExistence type="inferred from homology"/>
<dbReference type="Pfam" id="PF03706">
    <property type="entry name" value="LPG_synthase_TM"/>
    <property type="match status" value="1"/>
</dbReference>
<dbReference type="GO" id="GO:0046677">
    <property type="term" value="P:response to antibiotic"/>
    <property type="evidence" value="ECO:0007669"/>
    <property type="project" value="UniProtKB-KW"/>
</dbReference>
<comment type="function">
    <text evidence="6">Catalyzes the transfer of a lysyl group from L-lysyl-tRNA(Lys) to membrane-bound phosphatidylglycerol (PG), which produces lysylphosphatidylglycerol (LPG), a major component of the bacterial membrane with a positive net charge. LPG synthesis contributes to bacterial virulence as it is involved in the resistance mechanism against cationic antimicrobial peptides (CAMP) produces by the host's immune system (defensins, cathelicidins) and by the competing microorganisms.</text>
</comment>
<gene>
    <name evidence="6" type="primary">mprF</name>
    <name evidence="7" type="ORF">COEU31_23450</name>
</gene>
<reference evidence="7" key="1">
    <citation type="submission" date="2020-06" db="EMBL/GenBank/DDBJ databases">
        <title>Characterization of fructooligosaccharide metabolism and fructooligosaccharide-degrading enzymes in human commensal butyrate producers.</title>
        <authorList>
            <person name="Tanno H."/>
            <person name="Fujii T."/>
            <person name="Hirano K."/>
            <person name="Maeno S."/>
            <person name="Tonozuka T."/>
            <person name="Sakamoto M."/>
            <person name="Ohkuma M."/>
            <person name="Tochio T."/>
            <person name="Endo A."/>
        </authorList>
    </citation>
    <scope>NUCLEOTIDE SEQUENCE</scope>
    <source>
        <strain evidence="7">JCM 31265</strain>
    </source>
</reference>
<feature type="transmembrane region" description="Helical" evidence="6">
    <location>
        <begin position="72"/>
        <end position="97"/>
    </location>
</feature>
<evidence type="ECO:0000313" key="7">
    <source>
        <dbReference type="EMBL" id="GFO95299.1"/>
    </source>
</evidence>
<feature type="transmembrane region" description="Helical" evidence="6">
    <location>
        <begin position="183"/>
        <end position="207"/>
    </location>
</feature>
<dbReference type="GO" id="GO:0006629">
    <property type="term" value="P:lipid metabolic process"/>
    <property type="evidence" value="ECO:0007669"/>
    <property type="project" value="UniProtKB-KW"/>
</dbReference>
<keyword evidence="6" id="KW-0046">Antibiotic resistance</keyword>
<dbReference type="PANTHER" id="PTHR39087">
    <property type="entry name" value="UPF0104 MEMBRANE PROTEIN MJ1595"/>
    <property type="match status" value="1"/>
</dbReference>
<evidence type="ECO:0000256" key="5">
    <source>
        <dbReference type="ARBA" id="ARBA00023136"/>
    </source>
</evidence>
<dbReference type="EC" id="2.3.2.3" evidence="6"/>
<dbReference type="GO" id="GO:0005886">
    <property type="term" value="C:plasma membrane"/>
    <property type="evidence" value="ECO:0007669"/>
    <property type="project" value="UniProtKB-SubCell"/>
</dbReference>
<feature type="transmembrane region" description="Helical" evidence="6">
    <location>
        <begin position="255"/>
        <end position="274"/>
    </location>
</feature>
<evidence type="ECO:0000256" key="6">
    <source>
        <dbReference type="RuleBase" id="RU363042"/>
    </source>
</evidence>
<dbReference type="GO" id="GO:0050071">
    <property type="term" value="F:phosphatidylglycerol lysyltransferase activity"/>
    <property type="evidence" value="ECO:0007669"/>
    <property type="project" value="UniProtKB-EC"/>
</dbReference>
<dbReference type="NCBIfam" id="TIGR00374">
    <property type="entry name" value="flippase-like domain"/>
    <property type="match status" value="1"/>
</dbReference>
<feature type="transmembrane region" description="Helical" evidence="6">
    <location>
        <begin position="147"/>
        <end position="171"/>
    </location>
</feature>
<feature type="transmembrane region" description="Helical" evidence="6">
    <location>
        <begin position="117"/>
        <end position="135"/>
    </location>
</feature>
<feature type="transmembrane region" description="Helical" evidence="6">
    <location>
        <begin position="286"/>
        <end position="304"/>
    </location>
</feature>
<name>A0AAI9NZJ7_9FIRM</name>